<evidence type="ECO:0000313" key="1">
    <source>
        <dbReference type="EMBL" id="KIH59549.1"/>
    </source>
</evidence>
<dbReference type="AlphaFoldDB" id="A0A0C2GKX5"/>
<proteinExistence type="predicted"/>
<dbReference type="Proteomes" id="UP000054047">
    <property type="component" value="Unassembled WGS sequence"/>
</dbReference>
<gene>
    <name evidence="1" type="ORF">ANCDUO_10212</name>
</gene>
<dbReference type="PANTHER" id="PTHR21459:SF2">
    <property type="entry name" value="PROTEIN CBG08968"/>
    <property type="match status" value="1"/>
</dbReference>
<dbReference type="PANTHER" id="PTHR21459">
    <property type="entry name" value="PROTEIN CBG08968"/>
    <property type="match status" value="1"/>
</dbReference>
<keyword evidence="2" id="KW-1185">Reference proteome</keyword>
<protein>
    <submittedName>
        <fullName evidence="1">Uncharacterized protein</fullName>
    </submittedName>
</protein>
<dbReference type="EMBL" id="KN731846">
    <property type="protein sequence ID" value="KIH59549.1"/>
    <property type="molecule type" value="Genomic_DNA"/>
</dbReference>
<accession>A0A0C2GKX5</accession>
<evidence type="ECO:0000313" key="2">
    <source>
        <dbReference type="Proteomes" id="UP000054047"/>
    </source>
</evidence>
<reference evidence="1 2" key="1">
    <citation type="submission" date="2013-12" db="EMBL/GenBank/DDBJ databases">
        <title>Draft genome of the parsitic nematode Ancylostoma duodenale.</title>
        <authorList>
            <person name="Mitreva M."/>
        </authorList>
    </citation>
    <scope>NUCLEOTIDE SEQUENCE [LARGE SCALE GENOMIC DNA]</scope>
    <source>
        <strain evidence="1 2">Zhejiang</strain>
    </source>
</reference>
<organism evidence="1 2">
    <name type="scientific">Ancylostoma duodenale</name>
    <dbReference type="NCBI Taxonomy" id="51022"/>
    <lineage>
        <taxon>Eukaryota</taxon>
        <taxon>Metazoa</taxon>
        <taxon>Ecdysozoa</taxon>
        <taxon>Nematoda</taxon>
        <taxon>Chromadorea</taxon>
        <taxon>Rhabditida</taxon>
        <taxon>Rhabditina</taxon>
        <taxon>Rhabditomorpha</taxon>
        <taxon>Strongyloidea</taxon>
        <taxon>Ancylostomatidae</taxon>
        <taxon>Ancylostomatinae</taxon>
        <taxon>Ancylostoma</taxon>
    </lineage>
</organism>
<sequence>MPSKKSSSTGSSAQVPVWMEQETQNNILSKLKALEEQQRSCNCYGSTNSALCSALVKFKADAKTVDEKACRIAWIGIEEHADDSTTTTFDKEALKEVIETSGDDELLAEWQTRRIGVHRHPPVRNNSQSLRPRIIKITSLSQDLRDRLLAYMRRGRLSLTKHCVHSYAPKDYTKEELEYDRSLRKKAGLLNQQRANSYTFFVIYAYKN</sequence>
<name>A0A0C2GKX5_9BILA</name>
<dbReference type="OrthoDB" id="5859941at2759"/>